<dbReference type="PANTHER" id="PTHR47199:SF2">
    <property type="entry name" value="PHOTOSYSTEM II STABILITY_ASSEMBLY FACTOR HCF136, CHLOROPLASTIC"/>
    <property type="match status" value="1"/>
</dbReference>
<sequence length="343" mass="37579">MRNYLVIVILLFLASCVDNKQTGKFNTVEIQTVFTDSLSIRTIEIMGANNVAFAANKGAFGLLNPENGQVKVNTQLYDSIVPEFRATSHNSSDFFMLSIGSPALLYKTGDQGEMQLVYLEEDEDVFYDAMTFWNNQEGIAVGDSMNGCLSIIITRDGGYSWNKIPCSSLPKAEKGEGAFAASNTNIKVLGNKAWIGTSKGNVYYTEDKGFSWQSIKTPIESGLDTQGIFSVDFYNENIGFAIGGDYTQPHINVANKAITTDGGKTWQLIASGTLPNFRSCVQFVPSANGEQLVALGFKGIAYSHDSGATWKQLSNESFYTMRFLNDSIAYAAGKNRIAKLLFK</sequence>
<keyword evidence="5" id="KW-1185">Reference proteome</keyword>
<dbReference type="OrthoDB" id="9813892at2"/>
<evidence type="ECO:0000256" key="2">
    <source>
        <dbReference type="SAM" id="SignalP"/>
    </source>
</evidence>
<dbReference type="InterPro" id="IPR031778">
    <property type="entry name" value="Sortilin_N"/>
</dbReference>
<accession>A0A430JYY3</accession>
<protein>
    <submittedName>
        <fullName evidence="4">Oxidoreductase</fullName>
    </submittedName>
</protein>
<keyword evidence="2" id="KW-0732">Signal</keyword>
<evidence type="ECO:0000259" key="3">
    <source>
        <dbReference type="Pfam" id="PF15902"/>
    </source>
</evidence>
<feature type="chain" id="PRO_5019196147" evidence="2">
    <location>
        <begin position="21"/>
        <end position="343"/>
    </location>
</feature>
<feature type="signal peptide" evidence="2">
    <location>
        <begin position="1"/>
        <end position="20"/>
    </location>
</feature>
<comment type="caution">
    <text evidence="4">The sequence shown here is derived from an EMBL/GenBank/DDBJ whole genome shotgun (WGS) entry which is preliminary data.</text>
</comment>
<dbReference type="AlphaFoldDB" id="A0A430JYY3"/>
<keyword evidence="1" id="KW-0677">Repeat</keyword>
<dbReference type="SUPFAM" id="SSF110296">
    <property type="entry name" value="Oligoxyloglucan reducing end-specific cellobiohydrolase"/>
    <property type="match status" value="1"/>
</dbReference>
<name>A0A430JYY3_9FLAO</name>
<dbReference type="InterPro" id="IPR015943">
    <property type="entry name" value="WD40/YVTN_repeat-like_dom_sf"/>
</dbReference>
<dbReference type="Gene3D" id="2.130.10.10">
    <property type="entry name" value="YVTN repeat-like/Quinoprotein amine dehydrogenase"/>
    <property type="match status" value="1"/>
</dbReference>
<evidence type="ECO:0000256" key="1">
    <source>
        <dbReference type="ARBA" id="ARBA00022737"/>
    </source>
</evidence>
<dbReference type="PROSITE" id="PS51257">
    <property type="entry name" value="PROKAR_LIPOPROTEIN"/>
    <property type="match status" value="1"/>
</dbReference>
<proteinExistence type="predicted"/>
<evidence type="ECO:0000313" key="5">
    <source>
        <dbReference type="Proteomes" id="UP000267585"/>
    </source>
</evidence>
<evidence type="ECO:0000313" key="4">
    <source>
        <dbReference type="EMBL" id="RTE52094.1"/>
    </source>
</evidence>
<feature type="domain" description="Sortilin N-terminal" evidence="3">
    <location>
        <begin position="151"/>
        <end position="272"/>
    </location>
</feature>
<dbReference type="CDD" id="cd15482">
    <property type="entry name" value="Sialidase_non-viral"/>
    <property type="match status" value="1"/>
</dbReference>
<organism evidence="4 5">
    <name type="scientific">Arenibacter aquaticus</name>
    <dbReference type="NCBI Taxonomy" id="2489054"/>
    <lineage>
        <taxon>Bacteria</taxon>
        <taxon>Pseudomonadati</taxon>
        <taxon>Bacteroidota</taxon>
        <taxon>Flavobacteriia</taxon>
        <taxon>Flavobacteriales</taxon>
        <taxon>Flavobacteriaceae</taxon>
        <taxon>Arenibacter</taxon>
    </lineage>
</organism>
<dbReference type="PANTHER" id="PTHR47199">
    <property type="entry name" value="PHOTOSYSTEM II STABILITY/ASSEMBLY FACTOR HCF136, CHLOROPLASTIC"/>
    <property type="match status" value="1"/>
</dbReference>
<dbReference type="RefSeq" id="WP_126163779.1">
    <property type="nucleotide sequence ID" value="NZ_RQPJ01000021.1"/>
</dbReference>
<dbReference type="EMBL" id="RQPJ01000021">
    <property type="protein sequence ID" value="RTE52094.1"/>
    <property type="molecule type" value="Genomic_DNA"/>
</dbReference>
<gene>
    <name evidence="4" type="ORF">EHW67_18030</name>
</gene>
<reference evidence="4 5" key="1">
    <citation type="submission" date="2018-11" db="EMBL/GenBank/DDBJ databases">
        <title>Arenibacter aquaticus sp.nov., a marine bacterium isolated from surface seawater in the South China Sea.</title>
        <authorList>
            <person name="Guo J."/>
            <person name="Sun J."/>
        </authorList>
    </citation>
    <scope>NUCLEOTIDE SEQUENCE [LARGE SCALE GENOMIC DNA]</scope>
    <source>
        <strain evidence="4 5">GUO666</strain>
    </source>
</reference>
<dbReference type="Pfam" id="PF15902">
    <property type="entry name" value="Sortilin-Vps10"/>
    <property type="match status" value="1"/>
</dbReference>
<dbReference type="Proteomes" id="UP000267585">
    <property type="component" value="Unassembled WGS sequence"/>
</dbReference>